<feature type="region of interest" description="Disordered" evidence="1">
    <location>
        <begin position="195"/>
        <end position="236"/>
    </location>
</feature>
<accession>A0A814ZVW2</accession>
<evidence type="ECO:0000313" key="3">
    <source>
        <dbReference type="EMBL" id="CAF1615158.1"/>
    </source>
</evidence>
<sequence length="236" mass="27476">MELENLPTLPHAHQQIRLGDVQASAQKWIAAIEHYSRAIEYFKAIQNTLRDESLIANIQAQIVQCEKMIHFYRLKDRVEQAFKEERQSKVTRAHSISNSKPSSRPARTMTRHNTLQLENTVMLGGRDGMDSFAALIFPNSNRSNPRVAYNASSPLMGRKNEKNHLQKMEELEMNYKLKKRHLKVAFDEIDRLKQENDELRRRGEVYNQWQRKDSDALPKSNETEKEGSDDELEATL</sequence>
<dbReference type="Gene3D" id="1.20.58.80">
    <property type="entry name" value="Phosphotransferase system, lactose/cellobiose-type IIA subunit"/>
    <property type="match status" value="1"/>
</dbReference>
<evidence type="ECO:0000313" key="2">
    <source>
        <dbReference type="EMBL" id="CAF1246980.1"/>
    </source>
</evidence>
<dbReference type="AlphaFoldDB" id="A0A814ZVW2"/>
<evidence type="ECO:0000313" key="4">
    <source>
        <dbReference type="Proteomes" id="UP000663828"/>
    </source>
</evidence>
<protein>
    <submittedName>
        <fullName evidence="2">Uncharacterized protein</fullName>
    </submittedName>
</protein>
<feature type="region of interest" description="Disordered" evidence="1">
    <location>
        <begin position="85"/>
        <end position="108"/>
    </location>
</feature>
<dbReference type="EMBL" id="CAJNOJ010000177">
    <property type="protein sequence ID" value="CAF1246980.1"/>
    <property type="molecule type" value="Genomic_DNA"/>
</dbReference>
<name>A0A814ZVW2_ADIRI</name>
<feature type="compositionally biased region" description="Basic and acidic residues" evidence="1">
    <location>
        <begin position="195"/>
        <end position="226"/>
    </location>
</feature>
<feature type="compositionally biased region" description="Acidic residues" evidence="1">
    <location>
        <begin position="227"/>
        <end position="236"/>
    </location>
</feature>
<dbReference type="Proteomes" id="UP000663828">
    <property type="component" value="Unassembled WGS sequence"/>
</dbReference>
<proteinExistence type="predicted"/>
<organism evidence="2 5">
    <name type="scientific">Adineta ricciae</name>
    <name type="common">Rotifer</name>
    <dbReference type="NCBI Taxonomy" id="249248"/>
    <lineage>
        <taxon>Eukaryota</taxon>
        <taxon>Metazoa</taxon>
        <taxon>Spiralia</taxon>
        <taxon>Gnathifera</taxon>
        <taxon>Rotifera</taxon>
        <taxon>Eurotatoria</taxon>
        <taxon>Bdelloidea</taxon>
        <taxon>Adinetida</taxon>
        <taxon>Adinetidae</taxon>
        <taxon>Adineta</taxon>
    </lineage>
</organism>
<reference evidence="2" key="1">
    <citation type="submission" date="2021-02" db="EMBL/GenBank/DDBJ databases">
        <authorList>
            <person name="Nowell W R."/>
        </authorList>
    </citation>
    <scope>NUCLEOTIDE SEQUENCE</scope>
</reference>
<keyword evidence="4" id="KW-1185">Reference proteome</keyword>
<comment type="caution">
    <text evidence="2">The sequence shown here is derived from an EMBL/GenBank/DDBJ whole genome shotgun (WGS) entry which is preliminary data.</text>
</comment>
<dbReference type="OrthoDB" id="9994564at2759"/>
<dbReference type="Proteomes" id="UP000663852">
    <property type="component" value="Unassembled WGS sequence"/>
</dbReference>
<evidence type="ECO:0000313" key="5">
    <source>
        <dbReference type="Proteomes" id="UP000663852"/>
    </source>
</evidence>
<evidence type="ECO:0000256" key="1">
    <source>
        <dbReference type="SAM" id="MobiDB-lite"/>
    </source>
</evidence>
<gene>
    <name evidence="2" type="ORF">EDS130_LOCUS27764</name>
    <name evidence="3" type="ORF">XAT740_LOCUS49454</name>
</gene>
<dbReference type="EMBL" id="CAJNOR010007325">
    <property type="protein sequence ID" value="CAF1615158.1"/>
    <property type="molecule type" value="Genomic_DNA"/>
</dbReference>